<keyword evidence="3" id="KW-1185">Reference proteome</keyword>
<protein>
    <submittedName>
        <fullName evidence="2">Conserved repeat domain-containing protein/Por secretion system C-terminal sorting domain-containing protein</fullName>
    </submittedName>
</protein>
<dbReference type="EMBL" id="FOFB01000012">
    <property type="protein sequence ID" value="SEQ61277.1"/>
    <property type="molecule type" value="Genomic_DNA"/>
</dbReference>
<dbReference type="AlphaFoldDB" id="A0A1H9HG41"/>
<dbReference type="RefSeq" id="WP_090168930.1">
    <property type="nucleotide sequence ID" value="NZ_FOFB01000012.1"/>
</dbReference>
<dbReference type="Gene3D" id="2.60.40.740">
    <property type="match status" value="2"/>
</dbReference>
<feature type="domain" description="DUF7619" evidence="1">
    <location>
        <begin position="997"/>
        <end position="1133"/>
    </location>
</feature>
<dbReference type="InParanoid" id="A0A1H9HG41"/>
<gene>
    <name evidence="2" type="ORF">SAMN05444359_112147</name>
</gene>
<dbReference type="InterPro" id="IPR026444">
    <property type="entry name" value="Secre_tail"/>
</dbReference>
<accession>A0A1H9HG41</accession>
<name>A0A1H9HG41_9BACT</name>
<dbReference type="Proteomes" id="UP000199021">
    <property type="component" value="Unassembled WGS sequence"/>
</dbReference>
<dbReference type="OrthoDB" id="1110367at2"/>
<evidence type="ECO:0000313" key="3">
    <source>
        <dbReference type="Proteomes" id="UP000199021"/>
    </source>
</evidence>
<dbReference type="NCBIfam" id="TIGR01451">
    <property type="entry name" value="B_ant_repeat"/>
    <property type="match status" value="1"/>
</dbReference>
<dbReference type="Pfam" id="PF24595">
    <property type="entry name" value="DUF7619"/>
    <property type="match status" value="1"/>
</dbReference>
<dbReference type="STRING" id="478744.SAMN05444359_112147"/>
<dbReference type="InterPro" id="IPR055353">
    <property type="entry name" value="DUF7619"/>
</dbReference>
<dbReference type="Pfam" id="PF17963">
    <property type="entry name" value="Big_9"/>
    <property type="match status" value="1"/>
</dbReference>
<dbReference type="NCBIfam" id="TIGR04183">
    <property type="entry name" value="Por_Secre_tail"/>
    <property type="match status" value="1"/>
</dbReference>
<dbReference type="InterPro" id="IPR047589">
    <property type="entry name" value="DUF11_rpt"/>
</dbReference>
<dbReference type="Gene3D" id="2.60.40.10">
    <property type="entry name" value="Immunoglobulins"/>
    <property type="match status" value="1"/>
</dbReference>
<sequence>MKPFLYFLLSLLTIGTLQTQSLPQPCSLQARMARSICFDPPGCRGLSPTDITGSTPPYTYLWDNGHTGTSITYFGAQATQAICHSVTITDASGCSVVLSDSLSGETLLLDITPDTIHYGSQTVNTDLSANDSTGLTDFLITQPPAYGELTINAEGIATYTPDDTWCGVDYFRYQALVDCRYTPPATCVLKRTDCSGVLTFSDDCNGACTGSAFFYDGQELPTPLTYAWSTGATTDTIRNLCAGQYGLTVTDASGQTHPHTFNVQAASIDLSIAGPTGFCLNERVQLRGEVELNGGNTTPVNYNWSLPGSNFSLAGPELTLSGGGPRSRTYRLEAVTQGGCVDSAFHDITFHPQPSVESLSSHELAYAPNTLVLEPEFESGTPPYQFLWTGPNGMYSDLPNLVWPDVSSYYDGRITLLITDSNGCRGGRSRTYAFPDSLDNNTRIGIYQPDHPICRGSELYLRFGIFNNVLARRNLDSVRWTGPNGFSTNEEEFTLENLQPENAGKYRLTAHLGPYVLTDSMQLEVSANEASIVSTELIPLTSCTTPTGGTFTINLDAPGPFRSSIWATGGSSVTAEESPVIHENLRSSYGSREVEIRTGYDDQCYIHTRIPETIGPVTTTFNVTPADCTDEGGSVTLVVDPPADRVLWSITGSNSSWDSTFTIDNVPPGWHSASRIERPQGCTLFNLPFYVPPAVAFNVVVNARPDCDNATGELEVMVEQPATGSYSVAWSDGAEGPVNANLSTGWYSVTVTDDEGCESHQNFYLPATEPCLSTISGYAYLNTDCVCAADSNYFPLSGIEICATSTDYTQCTYTNHAGAYTLVLPETGVFEITSDALSEDYLTENCSPGTVNISTLGQQVSVPAIYYCGAPVYDAAVAINCSTPRPGFEQTSTIRLRNNGVLPFDTVYLNATISPLIDVNYISPQPASFDPVTNEITWLSRTSLSHQAYLNFKVRGTVIGELGEEAVSSVSLSLNEMETVYNNNEAACHSVIVGSYDPNDKQVFPNGVGESGTLAPADSLLNYTIRFQNTGTDTAFTVIVRDTLDRETFDLNSFRFTASSHPVTINIEQKNILVFSFFNILLPDSTTSLAGSNGYVRFDIELSPDLAPGTPIENSAAIYFDYNEPIITNTTMNVLTATRNPDALALQFSVFPNPGRQDLNLTAELEEYSERIVVDLYDLQGRRVLQKQWAGGFSPGPLMLALPVPELSTGTYFIQLSTNNRTGVSKWTKW</sequence>
<proteinExistence type="predicted"/>
<evidence type="ECO:0000259" key="1">
    <source>
        <dbReference type="Pfam" id="PF24595"/>
    </source>
</evidence>
<evidence type="ECO:0000313" key="2">
    <source>
        <dbReference type="EMBL" id="SEQ61277.1"/>
    </source>
</evidence>
<dbReference type="InterPro" id="IPR013783">
    <property type="entry name" value="Ig-like_fold"/>
</dbReference>
<organism evidence="2 3">
    <name type="scientific">Neolewinella agarilytica</name>
    <dbReference type="NCBI Taxonomy" id="478744"/>
    <lineage>
        <taxon>Bacteria</taxon>
        <taxon>Pseudomonadati</taxon>
        <taxon>Bacteroidota</taxon>
        <taxon>Saprospiria</taxon>
        <taxon>Saprospirales</taxon>
        <taxon>Lewinellaceae</taxon>
        <taxon>Neolewinella</taxon>
    </lineage>
</organism>
<reference evidence="3" key="1">
    <citation type="submission" date="2016-10" db="EMBL/GenBank/DDBJ databases">
        <authorList>
            <person name="Varghese N."/>
            <person name="Submissions S."/>
        </authorList>
    </citation>
    <scope>NUCLEOTIDE SEQUENCE [LARGE SCALE GENOMIC DNA]</scope>
    <source>
        <strain evidence="3">DSM 24740</strain>
    </source>
</reference>